<organism evidence="5 6">
    <name type="scientific">Hypothenemus hampei</name>
    <name type="common">Coffee berry borer</name>
    <dbReference type="NCBI Taxonomy" id="57062"/>
    <lineage>
        <taxon>Eukaryota</taxon>
        <taxon>Metazoa</taxon>
        <taxon>Ecdysozoa</taxon>
        <taxon>Arthropoda</taxon>
        <taxon>Hexapoda</taxon>
        <taxon>Insecta</taxon>
        <taxon>Pterygota</taxon>
        <taxon>Neoptera</taxon>
        <taxon>Endopterygota</taxon>
        <taxon>Coleoptera</taxon>
        <taxon>Polyphaga</taxon>
        <taxon>Cucujiformia</taxon>
        <taxon>Curculionidae</taxon>
        <taxon>Scolytinae</taxon>
        <taxon>Hypothenemus</taxon>
    </lineage>
</organism>
<reference evidence="5 6" key="1">
    <citation type="submission" date="2024-05" db="EMBL/GenBank/DDBJ databases">
        <title>Genetic variation in Jamaican populations of the coffee berry borer (Hypothenemus hampei).</title>
        <authorList>
            <person name="Errbii M."/>
            <person name="Myrie A."/>
        </authorList>
    </citation>
    <scope>NUCLEOTIDE SEQUENCE [LARGE SCALE GENOMIC DNA]</scope>
    <source>
        <strain evidence="5">JA-Hopewell-2020-01-JO</strain>
        <tissue evidence="5">Whole body</tissue>
    </source>
</reference>
<feature type="DNA-binding region" description="HMG box" evidence="2">
    <location>
        <begin position="54"/>
        <end position="122"/>
    </location>
</feature>
<feature type="region of interest" description="Disordered" evidence="3">
    <location>
        <begin position="236"/>
        <end position="265"/>
    </location>
</feature>
<evidence type="ECO:0000256" key="1">
    <source>
        <dbReference type="ARBA" id="ARBA00023125"/>
    </source>
</evidence>
<dbReference type="EMBL" id="JBDJPC010000007">
    <property type="protein sequence ID" value="KAL1494064.1"/>
    <property type="molecule type" value="Genomic_DNA"/>
</dbReference>
<evidence type="ECO:0000313" key="5">
    <source>
        <dbReference type="EMBL" id="KAL1494064.1"/>
    </source>
</evidence>
<dbReference type="SUPFAM" id="SSF47095">
    <property type="entry name" value="HMG-box"/>
    <property type="match status" value="2"/>
</dbReference>
<dbReference type="InterPro" id="IPR036910">
    <property type="entry name" value="HMG_box_dom_sf"/>
</dbReference>
<dbReference type="PROSITE" id="PS50118">
    <property type="entry name" value="HMG_BOX_2"/>
    <property type="match status" value="2"/>
</dbReference>
<dbReference type="GO" id="GO:0005634">
    <property type="term" value="C:nucleus"/>
    <property type="evidence" value="ECO:0007669"/>
    <property type="project" value="UniProtKB-UniRule"/>
</dbReference>
<dbReference type="SMART" id="SM00398">
    <property type="entry name" value="HMG"/>
    <property type="match status" value="2"/>
</dbReference>
<proteinExistence type="predicted"/>
<dbReference type="GO" id="GO:0003677">
    <property type="term" value="F:DNA binding"/>
    <property type="evidence" value="ECO:0007669"/>
    <property type="project" value="UniProtKB-UniRule"/>
</dbReference>
<keyword evidence="2" id="KW-0539">Nucleus</keyword>
<feature type="domain" description="HMG box" evidence="4">
    <location>
        <begin position="159"/>
        <end position="222"/>
    </location>
</feature>
<dbReference type="CDD" id="cd00084">
    <property type="entry name" value="HMG-box_SF"/>
    <property type="match status" value="1"/>
</dbReference>
<feature type="domain" description="HMG box" evidence="4">
    <location>
        <begin position="54"/>
        <end position="122"/>
    </location>
</feature>
<dbReference type="Pfam" id="PF00505">
    <property type="entry name" value="HMG_box"/>
    <property type="match status" value="2"/>
</dbReference>
<feature type="DNA-binding region" description="HMG box" evidence="2">
    <location>
        <begin position="159"/>
        <end position="222"/>
    </location>
</feature>
<keyword evidence="6" id="KW-1185">Reference proteome</keyword>
<keyword evidence="1 2" id="KW-0238">DNA-binding</keyword>
<evidence type="ECO:0000256" key="3">
    <source>
        <dbReference type="SAM" id="MobiDB-lite"/>
    </source>
</evidence>
<name>A0ABD1EHA4_HYPHA</name>
<dbReference type="PANTHER" id="PTHR48112">
    <property type="entry name" value="HIGH MOBILITY GROUP PROTEIN DSP1"/>
    <property type="match status" value="1"/>
</dbReference>
<dbReference type="PANTHER" id="PTHR48112:SF22">
    <property type="entry name" value="MITOCHONDRIAL TRANSCRIPTION FACTOR A, ISOFORM B"/>
    <property type="match status" value="1"/>
</dbReference>
<sequence>MACLIVSKACNIISNSSKLLFANKIVQVNVGLPTAGLKKDAKAHLDSLNIPPKPKKPLSAFFRYLNEHRVSTTKANPSFPLCEVVKAISEKWKQLDQETRDKYATEAAMEQEKYNEQIVRYLAVLTPEQRKALKEFDTVKRESKKKRKIKKDSKLEGRPKRPLSSFGLYVQDMHVKLGKTVSELLAEMKIKWTSLPDADKQKYQDIYLQNKEQFEKDLAQWESKMIEKGKTDLVRAKTLKGTSERNKTSNKSKIQSTTEKTEDAE</sequence>
<gene>
    <name evidence="5" type="ORF">ABEB36_009722</name>
</gene>
<accession>A0ABD1EHA4</accession>
<dbReference type="Gene3D" id="1.10.30.10">
    <property type="entry name" value="High mobility group box domain"/>
    <property type="match status" value="2"/>
</dbReference>
<dbReference type="InterPro" id="IPR009071">
    <property type="entry name" value="HMG_box_dom"/>
</dbReference>
<protein>
    <recommendedName>
        <fullName evidence="4">HMG box domain-containing protein</fullName>
    </recommendedName>
</protein>
<dbReference type="Proteomes" id="UP001566132">
    <property type="component" value="Unassembled WGS sequence"/>
</dbReference>
<evidence type="ECO:0000259" key="4">
    <source>
        <dbReference type="PROSITE" id="PS50118"/>
    </source>
</evidence>
<feature type="compositionally biased region" description="Polar residues" evidence="3">
    <location>
        <begin position="249"/>
        <end position="258"/>
    </location>
</feature>
<dbReference type="InterPro" id="IPR050342">
    <property type="entry name" value="HMGB"/>
</dbReference>
<comment type="caution">
    <text evidence="5">The sequence shown here is derived from an EMBL/GenBank/DDBJ whole genome shotgun (WGS) entry which is preliminary data.</text>
</comment>
<evidence type="ECO:0000313" key="6">
    <source>
        <dbReference type="Proteomes" id="UP001566132"/>
    </source>
</evidence>
<dbReference type="AlphaFoldDB" id="A0ABD1EHA4"/>
<evidence type="ECO:0000256" key="2">
    <source>
        <dbReference type="PROSITE-ProRule" id="PRU00267"/>
    </source>
</evidence>